<name>A0A9P7YAF1_9HELO</name>
<gene>
    <name evidence="3" type="ORF">BJ875DRAFT_488906</name>
</gene>
<dbReference type="SUPFAM" id="SSF54695">
    <property type="entry name" value="POZ domain"/>
    <property type="match status" value="1"/>
</dbReference>
<dbReference type="PANTHER" id="PTHR47843:SF5">
    <property type="entry name" value="BTB_POZ DOMAIN PROTEIN"/>
    <property type="match status" value="1"/>
</dbReference>
<feature type="compositionally biased region" description="Polar residues" evidence="1">
    <location>
        <begin position="1"/>
        <end position="13"/>
    </location>
</feature>
<evidence type="ECO:0000256" key="1">
    <source>
        <dbReference type="SAM" id="MobiDB-lite"/>
    </source>
</evidence>
<accession>A0A9P7YAF1</accession>
<evidence type="ECO:0000313" key="3">
    <source>
        <dbReference type="EMBL" id="KAG9229460.1"/>
    </source>
</evidence>
<feature type="domain" description="BTB" evidence="2">
    <location>
        <begin position="95"/>
        <end position="159"/>
    </location>
</feature>
<dbReference type="InterPro" id="IPR011333">
    <property type="entry name" value="SKP1/BTB/POZ_sf"/>
</dbReference>
<dbReference type="SMART" id="SM00225">
    <property type="entry name" value="BTB"/>
    <property type="match status" value="1"/>
</dbReference>
<dbReference type="Pfam" id="PF00651">
    <property type="entry name" value="BTB"/>
    <property type="match status" value="1"/>
</dbReference>
<keyword evidence="4" id="KW-1185">Reference proteome</keyword>
<dbReference type="CDD" id="cd18186">
    <property type="entry name" value="BTB_POZ_ZBTB_KLHL-like"/>
    <property type="match status" value="1"/>
</dbReference>
<dbReference type="Proteomes" id="UP000824998">
    <property type="component" value="Unassembled WGS sequence"/>
</dbReference>
<dbReference type="OrthoDB" id="6359816at2759"/>
<organism evidence="3 4">
    <name type="scientific">Amylocarpus encephaloides</name>
    <dbReference type="NCBI Taxonomy" id="45428"/>
    <lineage>
        <taxon>Eukaryota</taxon>
        <taxon>Fungi</taxon>
        <taxon>Dikarya</taxon>
        <taxon>Ascomycota</taxon>
        <taxon>Pezizomycotina</taxon>
        <taxon>Leotiomycetes</taxon>
        <taxon>Helotiales</taxon>
        <taxon>Helotiales incertae sedis</taxon>
        <taxon>Amylocarpus</taxon>
    </lineage>
</organism>
<dbReference type="PROSITE" id="PS50097">
    <property type="entry name" value="BTB"/>
    <property type="match status" value="1"/>
</dbReference>
<comment type="caution">
    <text evidence="3">The sequence shown here is derived from an EMBL/GenBank/DDBJ whole genome shotgun (WGS) entry which is preliminary data.</text>
</comment>
<feature type="region of interest" description="Disordered" evidence="1">
    <location>
        <begin position="36"/>
        <end position="79"/>
    </location>
</feature>
<feature type="compositionally biased region" description="Polar residues" evidence="1">
    <location>
        <begin position="59"/>
        <end position="79"/>
    </location>
</feature>
<dbReference type="PANTHER" id="PTHR47843">
    <property type="entry name" value="BTB DOMAIN-CONTAINING PROTEIN-RELATED"/>
    <property type="match status" value="1"/>
</dbReference>
<dbReference type="Gene3D" id="3.30.710.10">
    <property type="entry name" value="Potassium Channel Kv1.1, Chain A"/>
    <property type="match status" value="1"/>
</dbReference>
<dbReference type="InterPro" id="IPR000210">
    <property type="entry name" value="BTB/POZ_dom"/>
</dbReference>
<proteinExistence type="predicted"/>
<feature type="region of interest" description="Disordered" evidence="1">
    <location>
        <begin position="1"/>
        <end position="20"/>
    </location>
</feature>
<dbReference type="EMBL" id="MU251767">
    <property type="protein sequence ID" value="KAG9229460.1"/>
    <property type="molecule type" value="Genomic_DNA"/>
</dbReference>
<evidence type="ECO:0000313" key="4">
    <source>
        <dbReference type="Proteomes" id="UP000824998"/>
    </source>
</evidence>
<protein>
    <recommendedName>
        <fullName evidence="2">BTB domain-containing protein</fullName>
    </recommendedName>
</protein>
<dbReference type="AlphaFoldDB" id="A0A9P7YAF1"/>
<sequence length="312" mass="34668">MSRPQTTQEQNLSRIFADEAEELDLQETKLASTKECAYEQMSRPHSSSTAGMDTPTRDAFSSTASLSTCGTSQPQSPRNNPAMALHASLLSGKFSDLTITHGKRSWKAHKVIVCSHSPVLAVEIEELIEPAVLDLSHYNLTAVGHVLEFFYTSNYATIDGMPAYSLPTHITVFRLASTLQIPGLQERTAQRFRHNLNHYVTDLNVYFTAIKEVYANTTPDEPALRLAVAETASMEMVNLLAGDVRVNFLRVTSEVPDFQADIYMALLTYNRAKVEFVVAELCDDCGPRDVNDAYKMDIECKGCGQKKTLDFV</sequence>
<reference evidence="3" key="1">
    <citation type="journal article" date="2021" name="IMA Fungus">
        <title>Genomic characterization of three marine fungi, including Emericellopsis atlantica sp. nov. with signatures of a generalist lifestyle and marine biomass degradation.</title>
        <authorList>
            <person name="Hagestad O.C."/>
            <person name="Hou L."/>
            <person name="Andersen J.H."/>
            <person name="Hansen E.H."/>
            <person name="Altermark B."/>
            <person name="Li C."/>
            <person name="Kuhnert E."/>
            <person name="Cox R.J."/>
            <person name="Crous P.W."/>
            <person name="Spatafora J.W."/>
            <person name="Lail K."/>
            <person name="Amirebrahimi M."/>
            <person name="Lipzen A."/>
            <person name="Pangilinan J."/>
            <person name="Andreopoulos W."/>
            <person name="Hayes R.D."/>
            <person name="Ng V."/>
            <person name="Grigoriev I.V."/>
            <person name="Jackson S.A."/>
            <person name="Sutton T.D.S."/>
            <person name="Dobson A.D.W."/>
            <person name="Rama T."/>
        </authorList>
    </citation>
    <scope>NUCLEOTIDE SEQUENCE</scope>
    <source>
        <strain evidence="3">TRa018bII</strain>
    </source>
</reference>
<evidence type="ECO:0000259" key="2">
    <source>
        <dbReference type="PROSITE" id="PS50097"/>
    </source>
</evidence>